<dbReference type="RefSeq" id="WP_281794573.1">
    <property type="nucleotide sequence ID" value="NZ_BSDR01000001.1"/>
</dbReference>
<dbReference type="PANTHER" id="PTHR42987:SF7">
    <property type="entry name" value="SIGNAL PEPTIDE PEPTIDASE SPPA-RELATED"/>
    <property type="match status" value="1"/>
</dbReference>
<sequence length="290" mass="31714">MRLRSFWFLGLIAVPAAMILFWMGASDLNFFAKPNQIAVIEIRGLIDDAQETQKALKKYREDDNVKAILVRIESPGGGIGPSQEIVRELRRTSKEKPVVASLGGIAASGGYYIASAANRIIANPGTITGSIGVILSFPNLKELFDKVGYYTNVIKSGPFKDVGNPGREMTPEERALLQETIDEAYGQFVKDVALGRNLPEEKVRQIADGRIILGETAQKLGLVDALGNFQDAVDAAASLGKIEGKPEVIYHKKKKRSLLDYLLGSEAGESLSYFLNGSANFLRYQSPFFP</sequence>
<reference evidence="7" key="1">
    <citation type="submission" date="2022-12" db="EMBL/GenBank/DDBJ databases">
        <title>Reference genome sequencing for broad-spectrum identification of bacterial and archaeal isolates by mass spectrometry.</title>
        <authorList>
            <person name="Sekiguchi Y."/>
            <person name="Tourlousse D.M."/>
        </authorList>
    </citation>
    <scope>NUCLEOTIDE SEQUENCE</scope>
    <source>
        <strain evidence="7">ASRB1</strain>
    </source>
</reference>
<keyword evidence="8" id="KW-1185">Reference proteome</keyword>
<evidence type="ECO:0000313" key="8">
    <source>
        <dbReference type="Proteomes" id="UP001144372"/>
    </source>
</evidence>
<dbReference type="Pfam" id="PF01343">
    <property type="entry name" value="Peptidase_S49"/>
    <property type="match status" value="1"/>
</dbReference>
<dbReference type="PANTHER" id="PTHR42987">
    <property type="entry name" value="PEPTIDASE S49"/>
    <property type="match status" value="1"/>
</dbReference>
<evidence type="ECO:0000256" key="1">
    <source>
        <dbReference type="ARBA" id="ARBA00008683"/>
    </source>
</evidence>
<evidence type="ECO:0000256" key="4">
    <source>
        <dbReference type="ARBA" id="ARBA00022825"/>
    </source>
</evidence>
<dbReference type="InterPro" id="IPR002142">
    <property type="entry name" value="Peptidase_S49"/>
</dbReference>
<organism evidence="7 8">
    <name type="scientific">Desulforhabdus amnigena</name>
    <dbReference type="NCBI Taxonomy" id="40218"/>
    <lineage>
        <taxon>Bacteria</taxon>
        <taxon>Pseudomonadati</taxon>
        <taxon>Thermodesulfobacteriota</taxon>
        <taxon>Syntrophobacteria</taxon>
        <taxon>Syntrophobacterales</taxon>
        <taxon>Syntrophobacteraceae</taxon>
        <taxon>Desulforhabdus</taxon>
    </lineage>
</organism>
<dbReference type="EMBL" id="BSDR01000001">
    <property type="protein sequence ID" value="GLI35045.1"/>
    <property type="molecule type" value="Genomic_DNA"/>
</dbReference>
<dbReference type="InterPro" id="IPR029045">
    <property type="entry name" value="ClpP/crotonase-like_dom_sf"/>
</dbReference>
<evidence type="ECO:0000256" key="3">
    <source>
        <dbReference type="ARBA" id="ARBA00022801"/>
    </source>
</evidence>
<keyword evidence="5" id="KW-0812">Transmembrane</keyword>
<dbReference type="SUPFAM" id="SSF52096">
    <property type="entry name" value="ClpP/crotonase"/>
    <property type="match status" value="1"/>
</dbReference>
<dbReference type="GO" id="GO:0008236">
    <property type="term" value="F:serine-type peptidase activity"/>
    <property type="evidence" value="ECO:0007669"/>
    <property type="project" value="UniProtKB-KW"/>
</dbReference>
<dbReference type="GO" id="GO:0006508">
    <property type="term" value="P:proteolysis"/>
    <property type="evidence" value="ECO:0007669"/>
    <property type="project" value="UniProtKB-KW"/>
</dbReference>
<dbReference type="Gene3D" id="6.20.330.10">
    <property type="match status" value="1"/>
</dbReference>
<comment type="similarity">
    <text evidence="1">Belongs to the peptidase S49 family.</text>
</comment>
<keyword evidence="3" id="KW-0378">Hydrolase</keyword>
<protein>
    <submittedName>
        <fullName evidence="7">Multidrug transporter</fullName>
    </submittedName>
</protein>
<dbReference type="Gene3D" id="3.90.226.10">
    <property type="entry name" value="2-enoyl-CoA Hydratase, Chain A, domain 1"/>
    <property type="match status" value="1"/>
</dbReference>
<name>A0A9W6FUC4_9BACT</name>
<dbReference type="NCBIfam" id="TIGR00706">
    <property type="entry name" value="SppA_dom"/>
    <property type="match status" value="1"/>
</dbReference>
<dbReference type="CDD" id="cd07023">
    <property type="entry name" value="S49_Sppa_N_C"/>
    <property type="match status" value="1"/>
</dbReference>
<feature type="transmembrane region" description="Helical" evidence="5">
    <location>
        <begin position="6"/>
        <end position="25"/>
    </location>
</feature>
<proteinExistence type="inferred from homology"/>
<dbReference type="InterPro" id="IPR004635">
    <property type="entry name" value="Pept_S49_SppA"/>
</dbReference>
<evidence type="ECO:0000256" key="5">
    <source>
        <dbReference type="SAM" id="Phobius"/>
    </source>
</evidence>
<evidence type="ECO:0000256" key="2">
    <source>
        <dbReference type="ARBA" id="ARBA00022670"/>
    </source>
</evidence>
<feature type="domain" description="Peptidase S49" evidence="6">
    <location>
        <begin position="92"/>
        <end position="241"/>
    </location>
</feature>
<evidence type="ECO:0000313" key="7">
    <source>
        <dbReference type="EMBL" id="GLI35045.1"/>
    </source>
</evidence>
<keyword evidence="5" id="KW-0472">Membrane</keyword>
<keyword evidence="4" id="KW-0720">Serine protease</keyword>
<dbReference type="AlphaFoldDB" id="A0A9W6FUC4"/>
<dbReference type="Proteomes" id="UP001144372">
    <property type="component" value="Unassembled WGS sequence"/>
</dbReference>
<keyword evidence="5" id="KW-1133">Transmembrane helix</keyword>
<dbReference type="InterPro" id="IPR047272">
    <property type="entry name" value="S49_SppA_C"/>
</dbReference>
<accession>A0A9W6FUC4</accession>
<gene>
    <name evidence="7" type="primary">sppA</name>
    <name evidence="7" type="ORF">DAMNIGENAA_24780</name>
</gene>
<evidence type="ECO:0000259" key="6">
    <source>
        <dbReference type="Pfam" id="PF01343"/>
    </source>
</evidence>
<keyword evidence="2" id="KW-0645">Protease</keyword>
<comment type="caution">
    <text evidence="7">The sequence shown here is derived from an EMBL/GenBank/DDBJ whole genome shotgun (WGS) entry which is preliminary data.</text>
</comment>